<dbReference type="SMART" id="SM00382">
    <property type="entry name" value="AAA"/>
    <property type="match status" value="2"/>
</dbReference>
<sequence>MSSNHLEMRGISLAFGGFKALSHVDFTLRGGSVHALTGANGAGKSTLMAVLCGTYDHYEGEIAINNQAVSIRTPRDAKQFGIHLVQQEVDVALIPGLSIAENIMLDKLADAGHRFHWGDVRNRAREALAQLDVTLDVKRPIDSCTLAEKQQILLARALSHHCRFLILDEPTAPLDQHESERLFTVVKRLQQQGIGVVFISHRIHELKAICDTLTVLRDGKLIESGPMRELSGEEIVEKMLGHELSDIYPPARPPHSEEVLLSIDGLHDEGLLKDISLRLRKGEILGIAGLAGAGKTELCKALFGASKSRINRGELNSQPWRPRDPADSVMRGLALVPEERRKEGIFIEEPVSMNLSISADNSFSRWGFFAHRQAWRWAQEVIARVGVRTSGPGQTLRRLSGGNQQKVAIGKWLRGNANVVIFDEPTKGVDVKAKTDLFQLIDGLAREGKGVIYASGEFAELVGLCDRICVLWDGRIVAEVQGEEAREETLLYYSTGGTAP</sequence>
<dbReference type="PANTHER" id="PTHR43790:SF9">
    <property type="entry name" value="GALACTOFURANOSE TRANSPORTER ATP-BINDING PROTEIN YTFR"/>
    <property type="match status" value="1"/>
</dbReference>
<dbReference type="Gene3D" id="3.40.50.300">
    <property type="entry name" value="P-loop containing nucleotide triphosphate hydrolases"/>
    <property type="match status" value="2"/>
</dbReference>
<evidence type="ECO:0000313" key="7">
    <source>
        <dbReference type="Proteomes" id="UP000219642"/>
    </source>
</evidence>
<evidence type="ECO:0000256" key="1">
    <source>
        <dbReference type="ARBA" id="ARBA00022448"/>
    </source>
</evidence>
<dbReference type="EMBL" id="NITV01000005">
    <property type="protein sequence ID" value="PDO86808.1"/>
    <property type="molecule type" value="Genomic_DNA"/>
</dbReference>
<accession>A0ABX4IST9</accession>
<dbReference type="CDD" id="cd03216">
    <property type="entry name" value="ABC_Carb_Monos_I"/>
    <property type="match status" value="1"/>
</dbReference>
<dbReference type="PROSITE" id="PS00211">
    <property type="entry name" value="ABC_TRANSPORTER_1"/>
    <property type="match status" value="1"/>
</dbReference>
<organism evidence="6 7">
    <name type="scientific">Kosakonia pseudosacchari</name>
    <dbReference type="NCBI Taxonomy" id="1646340"/>
    <lineage>
        <taxon>Bacteria</taxon>
        <taxon>Pseudomonadati</taxon>
        <taxon>Pseudomonadota</taxon>
        <taxon>Gammaproteobacteria</taxon>
        <taxon>Enterobacterales</taxon>
        <taxon>Enterobacteriaceae</taxon>
        <taxon>Kosakonia</taxon>
    </lineage>
</organism>
<dbReference type="InterPro" id="IPR027417">
    <property type="entry name" value="P-loop_NTPase"/>
</dbReference>
<keyword evidence="2" id="KW-0677">Repeat</keyword>
<keyword evidence="3" id="KW-0547">Nucleotide-binding</keyword>
<reference evidence="6 7" key="1">
    <citation type="submission" date="2017-06" db="EMBL/GenBank/DDBJ databases">
        <title>Draft genome sequence of nitrogen-fixing Kosakonia pseudosacchari strain NN143 isolated from sugarcane roots.</title>
        <authorList>
            <person name="Li Y."/>
            <person name="Li S."/>
            <person name="Lin L."/>
            <person name="Wu X."/>
            <person name="Yang L."/>
            <person name="Li Y."/>
            <person name="An Q."/>
        </authorList>
    </citation>
    <scope>NUCLEOTIDE SEQUENCE [LARGE SCALE GENOMIC DNA]</scope>
    <source>
        <strain evidence="6 7">NN143</strain>
    </source>
</reference>
<dbReference type="Proteomes" id="UP000219642">
    <property type="component" value="Unassembled WGS sequence"/>
</dbReference>
<dbReference type="InterPro" id="IPR017871">
    <property type="entry name" value="ABC_transporter-like_CS"/>
</dbReference>
<dbReference type="RefSeq" id="WP_097400557.1">
    <property type="nucleotide sequence ID" value="NZ_CP158850.1"/>
</dbReference>
<dbReference type="InterPro" id="IPR003439">
    <property type="entry name" value="ABC_transporter-like_ATP-bd"/>
</dbReference>
<evidence type="ECO:0000256" key="2">
    <source>
        <dbReference type="ARBA" id="ARBA00022737"/>
    </source>
</evidence>
<dbReference type="InterPro" id="IPR050107">
    <property type="entry name" value="ABC_carbohydrate_import_ATPase"/>
</dbReference>
<dbReference type="PROSITE" id="PS50893">
    <property type="entry name" value="ABC_TRANSPORTER_2"/>
    <property type="match status" value="2"/>
</dbReference>
<keyword evidence="4" id="KW-0067">ATP-binding</keyword>
<evidence type="ECO:0000256" key="4">
    <source>
        <dbReference type="ARBA" id="ARBA00022840"/>
    </source>
</evidence>
<dbReference type="SUPFAM" id="SSF52540">
    <property type="entry name" value="P-loop containing nucleoside triphosphate hydrolases"/>
    <property type="match status" value="2"/>
</dbReference>
<dbReference type="CDD" id="cd03215">
    <property type="entry name" value="ABC_Carb_Monos_II"/>
    <property type="match status" value="1"/>
</dbReference>
<protein>
    <submittedName>
        <fullName evidence="6">ABC transporter</fullName>
    </submittedName>
</protein>
<feature type="domain" description="ABC transporter" evidence="5">
    <location>
        <begin position="254"/>
        <end position="498"/>
    </location>
</feature>
<keyword evidence="7" id="KW-1185">Reference proteome</keyword>
<feature type="domain" description="ABC transporter" evidence="5">
    <location>
        <begin position="6"/>
        <end position="243"/>
    </location>
</feature>
<gene>
    <name evidence="6" type="ORF">BK796_10160</name>
</gene>
<comment type="caution">
    <text evidence="6">The sequence shown here is derived from an EMBL/GenBank/DDBJ whole genome shotgun (WGS) entry which is preliminary data.</text>
</comment>
<proteinExistence type="predicted"/>
<evidence type="ECO:0000256" key="3">
    <source>
        <dbReference type="ARBA" id="ARBA00022741"/>
    </source>
</evidence>
<keyword evidence="1" id="KW-0813">Transport</keyword>
<dbReference type="Pfam" id="PF00005">
    <property type="entry name" value="ABC_tran"/>
    <property type="match status" value="2"/>
</dbReference>
<dbReference type="PANTHER" id="PTHR43790">
    <property type="entry name" value="CARBOHYDRATE TRANSPORT ATP-BINDING PROTEIN MG119-RELATED"/>
    <property type="match status" value="1"/>
</dbReference>
<dbReference type="InterPro" id="IPR003593">
    <property type="entry name" value="AAA+_ATPase"/>
</dbReference>
<name>A0ABX4IST9_9ENTR</name>
<evidence type="ECO:0000313" key="6">
    <source>
        <dbReference type="EMBL" id="PDO86808.1"/>
    </source>
</evidence>
<evidence type="ECO:0000259" key="5">
    <source>
        <dbReference type="PROSITE" id="PS50893"/>
    </source>
</evidence>